<dbReference type="EMBL" id="GBXI01011722">
    <property type="protein sequence ID" value="JAD02570.1"/>
    <property type="molecule type" value="Transcribed_RNA"/>
</dbReference>
<feature type="compositionally biased region" description="Basic residues" evidence="1">
    <location>
        <begin position="297"/>
        <end position="309"/>
    </location>
</feature>
<sequence length="402" mass="48831">MTSTKRSMRLSRKKTTSIDINYVESGIPLRTLESIYDSKHMFFSQEDFQSWYEEMWSTPDIKQKSKLQLSRTSLLRLDYLQFKAARTIQKYFRRWYYQRVYQRKLTAIIRIQYEWRKFFRRHDTYRKLEEEIQNVIEKHYHRQAQKIQALWRGWYTRQYIHDHSQLLKSQVLTAEELLQCVAFKLHHMMRTYQIPGVYSLRNSHCLSKVEKLLAAMSFKQHNKYVRQLRAKLENQTNNARKKFEHSHYNTVVPYPGPNIHGYCDPKCEILEKSKDVDRRMFNILNMYEKAAKAQLREKHRPIKRRRRSSDRKDKKATASAKAKMYPRKPSISIVEKKTNFCEDIVNSMKRWSILRDNNVTVDPDIFRRPEMLENFLHEIESIYNMMQEHCHCKAKILEQLCH</sequence>
<evidence type="ECO:0000256" key="1">
    <source>
        <dbReference type="SAM" id="MobiDB-lite"/>
    </source>
</evidence>
<feature type="region of interest" description="Disordered" evidence="1">
    <location>
        <begin position="294"/>
        <end position="322"/>
    </location>
</feature>
<dbReference type="PROSITE" id="PS50096">
    <property type="entry name" value="IQ"/>
    <property type="match status" value="1"/>
</dbReference>
<reference evidence="2" key="1">
    <citation type="submission" date="2014-11" db="EMBL/GenBank/DDBJ databases">
        <authorList>
            <person name="Geib S."/>
        </authorList>
    </citation>
    <scope>NUCLEOTIDE SEQUENCE</scope>
</reference>
<accession>A0A0A1WVL9</accession>
<gene>
    <name evidence="2" type="primary">SPATA17</name>
    <name evidence="2" type="ORF">g.5964</name>
</gene>
<name>A0A0A1WVL9_ZEUCU</name>
<dbReference type="AlphaFoldDB" id="A0A0A1WVL9"/>
<organism evidence="2">
    <name type="scientific">Zeugodacus cucurbitae</name>
    <name type="common">Melon fruit fly</name>
    <name type="synonym">Bactrocera cucurbitae</name>
    <dbReference type="NCBI Taxonomy" id="28588"/>
    <lineage>
        <taxon>Eukaryota</taxon>
        <taxon>Metazoa</taxon>
        <taxon>Ecdysozoa</taxon>
        <taxon>Arthropoda</taxon>
        <taxon>Hexapoda</taxon>
        <taxon>Insecta</taxon>
        <taxon>Pterygota</taxon>
        <taxon>Neoptera</taxon>
        <taxon>Endopterygota</taxon>
        <taxon>Diptera</taxon>
        <taxon>Brachycera</taxon>
        <taxon>Muscomorpha</taxon>
        <taxon>Tephritoidea</taxon>
        <taxon>Tephritidae</taxon>
        <taxon>Zeugodacus</taxon>
        <taxon>Zeugodacus</taxon>
    </lineage>
</organism>
<protein>
    <submittedName>
        <fullName evidence="2">Spermatogenesis-associated protein 17</fullName>
    </submittedName>
</protein>
<proteinExistence type="predicted"/>
<reference evidence="2" key="2">
    <citation type="journal article" date="2015" name="Gigascience">
        <title>Reconstructing a comprehensive transcriptome assembly of a white-pupal translocated strain of the pest fruit fly Bactrocera cucurbitae.</title>
        <authorList>
            <person name="Sim S.B."/>
            <person name="Calla B."/>
            <person name="Hall B."/>
            <person name="DeRego T."/>
            <person name="Geib S.M."/>
        </authorList>
    </citation>
    <scope>NUCLEOTIDE SEQUENCE</scope>
</reference>
<evidence type="ECO:0000313" key="2">
    <source>
        <dbReference type="EMBL" id="JAD02570.1"/>
    </source>
</evidence>